<feature type="domain" description="Superoxide dismutase copper/zinc binding" evidence="17">
    <location>
        <begin position="80"/>
        <end position="211"/>
    </location>
</feature>
<dbReference type="PANTHER" id="PTHR10003">
    <property type="entry name" value="SUPEROXIDE DISMUTASE CU-ZN -RELATED"/>
    <property type="match status" value="1"/>
</dbReference>
<keyword evidence="9 15" id="KW-0560">Oxidoreductase</keyword>
<keyword evidence="11" id="KW-0333">Golgi apparatus</keyword>
<comment type="cofactor">
    <cofactor evidence="15">
        <name>Zn(2+)</name>
        <dbReference type="ChEBI" id="CHEBI:29105"/>
    </cofactor>
    <text evidence="15">Binds 1 zinc ion per subunit.</text>
</comment>
<dbReference type="InterPro" id="IPR036423">
    <property type="entry name" value="SOD-like_Cu/Zn_dom_sf"/>
</dbReference>
<keyword evidence="7 15" id="KW-0862">Zinc</keyword>
<dbReference type="InterPro" id="IPR018152">
    <property type="entry name" value="SOD_Cu/Zn_BS"/>
</dbReference>
<comment type="function">
    <text evidence="15">Destroys radicals which are normally produced within the cells and which are toxic to biological systems.</text>
</comment>
<sequence length="246" mass="27183">MSCALYQRVLFLISICVRIGAEMEQTCPTETLTEMSQKLNDLWATFLNGIPLESNPNRTVYATCHLQPNPKLAAAELQITGKILFKQIYPDGKLEVVFSAHGFPMDVNQTSRAIHIHNYGDLSNGCDSTAGHFNPHSINHPYHPGDFGNFRVQNGKIQRHLTNLEATLFGPHSVLGRSIVVHKLADDLGKGNNQASLENGNAGTRLACCVIGFTTSSSWDKYIQDNAKLKSPKVSRHVSSVRRARN</sequence>
<protein>
    <recommendedName>
        <fullName evidence="15">Superoxide dismutase [Cu-Zn]</fullName>
        <ecNumber evidence="15">1.15.1.1</ecNumber>
    </recommendedName>
</protein>
<dbReference type="OrthoDB" id="666972at2759"/>
<dbReference type="AlphaFoldDB" id="A0A8J6K576"/>
<evidence type="ECO:0000256" key="9">
    <source>
        <dbReference type="ARBA" id="ARBA00023002"/>
    </source>
</evidence>
<feature type="signal peptide" evidence="16">
    <location>
        <begin position="1"/>
        <end position="21"/>
    </location>
</feature>
<dbReference type="InterPro" id="IPR024134">
    <property type="entry name" value="SOD_Cu/Zn_/chaperone"/>
</dbReference>
<keyword evidence="6 16" id="KW-0732">Signal</keyword>
<dbReference type="GO" id="GO:0005794">
    <property type="term" value="C:Golgi apparatus"/>
    <property type="evidence" value="ECO:0007669"/>
    <property type="project" value="UniProtKB-SubCell"/>
</dbReference>
<evidence type="ECO:0000313" key="19">
    <source>
        <dbReference type="Proteomes" id="UP000770717"/>
    </source>
</evidence>
<dbReference type="PROSITE" id="PS00332">
    <property type="entry name" value="SOD_CU_ZN_2"/>
    <property type="match status" value="1"/>
</dbReference>
<comment type="cofactor">
    <cofactor evidence="15">
        <name>Cu cation</name>
        <dbReference type="ChEBI" id="CHEBI:23378"/>
    </cofactor>
    <text evidence="15">Binds 1 copper ion per subunit.</text>
</comment>
<evidence type="ECO:0000259" key="17">
    <source>
        <dbReference type="Pfam" id="PF00080"/>
    </source>
</evidence>
<keyword evidence="13" id="KW-0325">Glycoprotein</keyword>
<evidence type="ECO:0000256" key="6">
    <source>
        <dbReference type="ARBA" id="ARBA00022729"/>
    </source>
</evidence>
<dbReference type="GO" id="GO:0005576">
    <property type="term" value="C:extracellular region"/>
    <property type="evidence" value="ECO:0007669"/>
    <property type="project" value="UniProtKB-SubCell"/>
</dbReference>
<evidence type="ECO:0000313" key="18">
    <source>
        <dbReference type="EMBL" id="KAG9479661.1"/>
    </source>
</evidence>
<evidence type="ECO:0000256" key="14">
    <source>
        <dbReference type="ARBA" id="ARBA00060347"/>
    </source>
</evidence>
<reference evidence="18" key="1">
    <citation type="thesis" date="2020" institute="ProQuest LLC" country="789 East Eisenhower Parkway, Ann Arbor, MI, USA">
        <title>Comparative Genomics and Chromosome Evolution.</title>
        <authorList>
            <person name="Mudd A.B."/>
        </authorList>
    </citation>
    <scope>NUCLEOTIDE SEQUENCE</scope>
    <source>
        <strain evidence="18">HN-11 Male</strain>
        <tissue evidence="18">Kidney and liver</tissue>
    </source>
</reference>
<comment type="function">
    <text evidence="14">Protect the extracellular space from toxic effect of reactive oxygen intermediates by converting superoxide radicals into hydrogen peroxide and oxygen.</text>
</comment>
<keyword evidence="19" id="KW-1185">Reference proteome</keyword>
<name>A0A8J6K576_ELECQ</name>
<accession>A0A8J6K576</accession>
<gene>
    <name evidence="18" type="ORF">GDO78_011602</name>
</gene>
<dbReference type="SUPFAM" id="SSF49329">
    <property type="entry name" value="Cu,Zn superoxide dismutase-like"/>
    <property type="match status" value="1"/>
</dbReference>
<dbReference type="PROSITE" id="PS00087">
    <property type="entry name" value="SOD_CU_ZN_1"/>
    <property type="match status" value="1"/>
</dbReference>
<dbReference type="InterPro" id="IPR001424">
    <property type="entry name" value="SOD_Cu_Zn_dom"/>
</dbReference>
<evidence type="ECO:0000256" key="3">
    <source>
        <dbReference type="ARBA" id="ARBA00010457"/>
    </source>
</evidence>
<dbReference type="PRINTS" id="PR00068">
    <property type="entry name" value="CUZNDISMTASE"/>
</dbReference>
<keyword evidence="5 15" id="KW-0479">Metal-binding</keyword>
<comment type="catalytic activity">
    <reaction evidence="15">
        <text>2 superoxide + 2 H(+) = H2O2 + O2</text>
        <dbReference type="Rhea" id="RHEA:20696"/>
        <dbReference type="ChEBI" id="CHEBI:15378"/>
        <dbReference type="ChEBI" id="CHEBI:15379"/>
        <dbReference type="ChEBI" id="CHEBI:16240"/>
        <dbReference type="ChEBI" id="CHEBI:18421"/>
        <dbReference type="EC" id="1.15.1.1"/>
    </reaction>
</comment>
<dbReference type="EC" id="1.15.1.1" evidence="15"/>
<dbReference type="FunFam" id="2.60.40.200:FF:000008">
    <property type="entry name" value="Superoxide dismutase [Cu-Zn]"/>
    <property type="match status" value="1"/>
</dbReference>
<dbReference type="Gene3D" id="2.60.40.200">
    <property type="entry name" value="Superoxide dismutase, copper/zinc binding domain"/>
    <property type="match status" value="1"/>
</dbReference>
<comment type="subcellular location">
    <subcellularLocation>
        <location evidence="2">Golgi apparatus</location>
        <location evidence="2">trans-Golgi network</location>
    </subcellularLocation>
    <subcellularLocation>
        <location evidence="1">Secreted</location>
        <location evidence="1">Extracellular space</location>
    </subcellularLocation>
</comment>
<evidence type="ECO:0000256" key="10">
    <source>
        <dbReference type="ARBA" id="ARBA00023008"/>
    </source>
</evidence>
<comment type="caution">
    <text evidence="18">The sequence shown here is derived from an EMBL/GenBank/DDBJ whole genome shotgun (WGS) entry which is preliminary data.</text>
</comment>
<evidence type="ECO:0000256" key="12">
    <source>
        <dbReference type="ARBA" id="ARBA00023157"/>
    </source>
</evidence>
<evidence type="ECO:0000256" key="15">
    <source>
        <dbReference type="RuleBase" id="RU000393"/>
    </source>
</evidence>
<keyword evidence="8" id="KW-0049">Antioxidant</keyword>
<dbReference type="CDD" id="cd00305">
    <property type="entry name" value="Cu-Zn_Superoxide_Dismutase"/>
    <property type="match status" value="1"/>
</dbReference>
<keyword evidence="12" id="KW-1015">Disulfide bond</keyword>
<dbReference type="Pfam" id="PF00080">
    <property type="entry name" value="Sod_Cu"/>
    <property type="match status" value="1"/>
</dbReference>
<evidence type="ECO:0000256" key="16">
    <source>
        <dbReference type="SAM" id="SignalP"/>
    </source>
</evidence>
<evidence type="ECO:0000256" key="8">
    <source>
        <dbReference type="ARBA" id="ARBA00022862"/>
    </source>
</evidence>
<feature type="chain" id="PRO_5035157064" description="Superoxide dismutase [Cu-Zn]" evidence="16">
    <location>
        <begin position="22"/>
        <end position="246"/>
    </location>
</feature>
<evidence type="ECO:0000256" key="4">
    <source>
        <dbReference type="ARBA" id="ARBA00022525"/>
    </source>
</evidence>
<keyword evidence="10 15" id="KW-0186">Copper</keyword>
<evidence type="ECO:0000256" key="11">
    <source>
        <dbReference type="ARBA" id="ARBA00023034"/>
    </source>
</evidence>
<comment type="similarity">
    <text evidence="3 15">Belongs to the Cu-Zn superoxide dismutase family.</text>
</comment>
<keyword evidence="4" id="KW-0964">Secreted</keyword>
<dbReference type="EMBL" id="WNTK01000007">
    <property type="protein sequence ID" value="KAG9479661.1"/>
    <property type="molecule type" value="Genomic_DNA"/>
</dbReference>
<evidence type="ECO:0000256" key="1">
    <source>
        <dbReference type="ARBA" id="ARBA00004239"/>
    </source>
</evidence>
<dbReference type="GO" id="GO:0004784">
    <property type="term" value="F:superoxide dismutase activity"/>
    <property type="evidence" value="ECO:0007669"/>
    <property type="project" value="UniProtKB-EC"/>
</dbReference>
<evidence type="ECO:0000256" key="7">
    <source>
        <dbReference type="ARBA" id="ARBA00022833"/>
    </source>
</evidence>
<evidence type="ECO:0000256" key="2">
    <source>
        <dbReference type="ARBA" id="ARBA00004601"/>
    </source>
</evidence>
<evidence type="ECO:0000256" key="13">
    <source>
        <dbReference type="ARBA" id="ARBA00023180"/>
    </source>
</evidence>
<evidence type="ECO:0000256" key="5">
    <source>
        <dbReference type="ARBA" id="ARBA00022723"/>
    </source>
</evidence>
<dbReference type="Proteomes" id="UP000770717">
    <property type="component" value="Unassembled WGS sequence"/>
</dbReference>
<dbReference type="GO" id="GO:0005507">
    <property type="term" value="F:copper ion binding"/>
    <property type="evidence" value="ECO:0007669"/>
    <property type="project" value="InterPro"/>
</dbReference>
<proteinExistence type="inferred from homology"/>
<organism evidence="18 19">
    <name type="scientific">Eleutherodactylus coqui</name>
    <name type="common">Puerto Rican coqui</name>
    <dbReference type="NCBI Taxonomy" id="57060"/>
    <lineage>
        <taxon>Eukaryota</taxon>
        <taxon>Metazoa</taxon>
        <taxon>Chordata</taxon>
        <taxon>Craniata</taxon>
        <taxon>Vertebrata</taxon>
        <taxon>Euteleostomi</taxon>
        <taxon>Amphibia</taxon>
        <taxon>Batrachia</taxon>
        <taxon>Anura</taxon>
        <taxon>Neobatrachia</taxon>
        <taxon>Hyloidea</taxon>
        <taxon>Eleutherodactylidae</taxon>
        <taxon>Eleutherodactylinae</taxon>
        <taxon>Eleutherodactylus</taxon>
        <taxon>Eleutherodactylus</taxon>
    </lineage>
</organism>